<comment type="caution">
    <text evidence="5">The sequence shown here is derived from an EMBL/GenBank/DDBJ whole genome shotgun (WGS) entry which is preliminary data.</text>
</comment>
<feature type="signal peptide" evidence="3">
    <location>
        <begin position="1"/>
        <end position="20"/>
    </location>
</feature>
<comment type="similarity">
    <text evidence="1 3">Belongs to the type-B carboxylesterase/lipase family.</text>
</comment>
<sequence>MASLKALCLVLAAIPALVSGQNSTNEPIVNLGYGQFRGTVNTTVGVTTYFGLRYAQPPVGELRFRAPRPIEKSSYYNPSNITDATQLGPTCIQGTAGFQITNRTAAIQPGQEDCLLADVLVPNNPTGGDLPVLVQIHGGGYAAGSAESYPGYALVNQSQAIIYVTIQYRLNAFGFLSSVEVRENGDANAGLLDQRSALNWVERNIRYFGGDPNKITIIGGSAGGGSVMNQMILYGGDDSPPFRAVIAEYPWWQPYHNDTILGDQYRQVLTASNCTDLACLRSLPSDVLNAASQAAQRVGYTSQPRYYGYGDFYYGPAVDGDAIRDLPSNEFKQGHFTKVPLLVDRDGYEGFVFSNMSETTEAAVEGDLQSLFPYAKSSFFTRLFDLYPQTAFNSSFFQRQQLFGDFIINCPTYYMATATSDYGVPTWKLNFNAGSQLHGATVPFLFSTNSSQINNATLGYIMKDWFLSFTIHLDPNVQSFTNVSKPNWSQYQQGDDVFNVMSVNYTQIGVVPDADASAQCDFFHGQSYVVRN</sequence>
<feature type="domain" description="Carboxylesterase type B" evidence="4">
    <location>
        <begin position="26"/>
        <end position="508"/>
    </location>
</feature>
<dbReference type="PANTHER" id="PTHR11559">
    <property type="entry name" value="CARBOXYLESTERASE"/>
    <property type="match status" value="1"/>
</dbReference>
<evidence type="ECO:0000256" key="2">
    <source>
        <dbReference type="ARBA" id="ARBA00022801"/>
    </source>
</evidence>
<dbReference type="GO" id="GO:0016787">
    <property type="term" value="F:hydrolase activity"/>
    <property type="evidence" value="ECO:0007669"/>
    <property type="project" value="UniProtKB-KW"/>
</dbReference>
<evidence type="ECO:0000256" key="3">
    <source>
        <dbReference type="RuleBase" id="RU361235"/>
    </source>
</evidence>
<organism evidence="5 6">
    <name type="scientific">Elsinoe australis</name>
    <dbReference type="NCBI Taxonomy" id="40998"/>
    <lineage>
        <taxon>Eukaryota</taxon>
        <taxon>Fungi</taxon>
        <taxon>Dikarya</taxon>
        <taxon>Ascomycota</taxon>
        <taxon>Pezizomycotina</taxon>
        <taxon>Dothideomycetes</taxon>
        <taxon>Dothideomycetidae</taxon>
        <taxon>Myriangiales</taxon>
        <taxon>Elsinoaceae</taxon>
        <taxon>Elsinoe</taxon>
    </lineage>
</organism>
<protein>
    <recommendedName>
        <fullName evidence="3">Carboxylic ester hydrolase</fullName>
        <ecNumber evidence="3">3.1.1.-</ecNumber>
    </recommendedName>
</protein>
<accession>A0A2P8AIC5</accession>
<dbReference type="Proteomes" id="UP000243723">
    <property type="component" value="Unassembled WGS sequence"/>
</dbReference>
<evidence type="ECO:0000313" key="6">
    <source>
        <dbReference type="Proteomes" id="UP000243723"/>
    </source>
</evidence>
<keyword evidence="2 3" id="KW-0378">Hydrolase</keyword>
<dbReference type="Pfam" id="PF00135">
    <property type="entry name" value="COesterase"/>
    <property type="match status" value="1"/>
</dbReference>
<dbReference type="InterPro" id="IPR019826">
    <property type="entry name" value="Carboxylesterase_B_AS"/>
</dbReference>
<keyword evidence="3" id="KW-0732">Signal</keyword>
<feature type="chain" id="PRO_5015023872" description="Carboxylic ester hydrolase" evidence="3">
    <location>
        <begin position="21"/>
        <end position="532"/>
    </location>
</feature>
<dbReference type="EC" id="3.1.1.-" evidence="3"/>
<dbReference type="SUPFAM" id="SSF53474">
    <property type="entry name" value="alpha/beta-Hydrolases"/>
    <property type="match status" value="1"/>
</dbReference>
<reference evidence="5 6" key="1">
    <citation type="submission" date="2017-05" db="EMBL/GenBank/DDBJ databases">
        <title>Draft genome sequence of Elsinoe australis.</title>
        <authorList>
            <person name="Cheng Q."/>
        </authorList>
    </citation>
    <scope>NUCLEOTIDE SEQUENCE [LARGE SCALE GENOMIC DNA]</scope>
    <source>
        <strain evidence="5 6">NL1</strain>
    </source>
</reference>
<evidence type="ECO:0000256" key="1">
    <source>
        <dbReference type="ARBA" id="ARBA00005964"/>
    </source>
</evidence>
<dbReference type="InterPro" id="IPR029058">
    <property type="entry name" value="AB_hydrolase_fold"/>
</dbReference>
<evidence type="ECO:0000259" key="4">
    <source>
        <dbReference type="Pfam" id="PF00135"/>
    </source>
</evidence>
<dbReference type="InterPro" id="IPR050309">
    <property type="entry name" value="Type-B_Carboxylest/Lipase"/>
</dbReference>
<dbReference type="AlphaFoldDB" id="A0A2P8AIC5"/>
<name>A0A2P8AIC5_9PEZI</name>
<dbReference type="EMBL" id="NHZQ01000003">
    <property type="protein sequence ID" value="PSK60238.1"/>
    <property type="molecule type" value="Genomic_DNA"/>
</dbReference>
<dbReference type="STRING" id="40998.A0A2P8AIC5"/>
<dbReference type="PROSITE" id="PS00122">
    <property type="entry name" value="CARBOXYLESTERASE_B_1"/>
    <property type="match status" value="1"/>
</dbReference>
<dbReference type="InterPro" id="IPR002018">
    <property type="entry name" value="CarbesteraseB"/>
</dbReference>
<dbReference type="Gene3D" id="3.40.50.1820">
    <property type="entry name" value="alpha/beta hydrolase"/>
    <property type="match status" value="1"/>
</dbReference>
<evidence type="ECO:0000313" key="5">
    <source>
        <dbReference type="EMBL" id="PSK60238.1"/>
    </source>
</evidence>
<proteinExistence type="inferred from homology"/>
<gene>
    <name evidence="5" type="ORF">B9Z65_1136</name>
</gene>
<keyword evidence="6" id="KW-1185">Reference proteome</keyword>
<dbReference type="OrthoDB" id="408631at2759"/>